<evidence type="ECO:0000313" key="3">
    <source>
        <dbReference type="Proteomes" id="UP001328107"/>
    </source>
</evidence>
<evidence type="ECO:0000313" key="2">
    <source>
        <dbReference type="EMBL" id="GMR39437.1"/>
    </source>
</evidence>
<dbReference type="AlphaFoldDB" id="A0AAN5CDF5"/>
<organism evidence="2 3">
    <name type="scientific">Pristionchus mayeri</name>
    <dbReference type="NCBI Taxonomy" id="1317129"/>
    <lineage>
        <taxon>Eukaryota</taxon>
        <taxon>Metazoa</taxon>
        <taxon>Ecdysozoa</taxon>
        <taxon>Nematoda</taxon>
        <taxon>Chromadorea</taxon>
        <taxon>Rhabditida</taxon>
        <taxon>Rhabditina</taxon>
        <taxon>Diplogasteromorpha</taxon>
        <taxon>Diplogasteroidea</taxon>
        <taxon>Neodiplogasteridae</taxon>
        <taxon>Pristionchus</taxon>
    </lineage>
</organism>
<evidence type="ECO:0000256" key="1">
    <source>
        <dbReference type="SAM" id="Phobius"/>
    </source>
</evidence>
<keyword evidence="1" id="KW-0812">Transmembrane</keyword>
<protein>
    <submittedName>
        <fullName evidence="2">Uncharacterized protein</fullName>
    </submittedName>
</protein>
<keyword evidence="1" id="KW-1133">Transmembrane helix</keyword>
<proteinExistence type="predicted"/>
<keyword evidence="1" id="KW-0472">Membrane</keyword>
<gene>
    <name evidence="2" type="ORF">PMAYCL1PPCAC_09632</name>
</gene>
<feature type="transmembrane region" description="Helical" evidence="1">
    <location>
        <begin position="23"/>
        <end position="41"/>
    </location>
</feature>
<accession>A0AAN5CDF5</accession>
<dbReference type="EMBL" id="BTRK01000002">
    <property type="protein sequence ID" value="GMR39437.1"/>
    <property type="molecule type" value="Genomic_DNA"/>
</dbReference>
<comment type="caution">
    <text evidence="2">The sequence shown here is derived from an EMBL/GenBank/DDBJ whole genome shotgun (WGS) entry which is preliminary data.</text>
</comment>
<dbReference type="Proteomes" id="UP001328107">
    <property type="component" value="Unassembled WGS sequence"/>
</dbReference>
<keyword evidence="3" id="KW-1185">Reference proteome</keyword>
<name>A0AAN5CDF5_9BILA</name>
<feature type="non-terminal residue" evidence="2">
    <location>
        <position position="179"/>
    </location>
</feature>
<sequence length="179" mass="20647">ISSQGMESFHLKRTLLRKNEHRILTPIITGTLITIILSINLRNALPDMKYTPRAVSATSNIKSEPNETCNELARLISKRRRIGDSLKWFWDTRVRPALKTTLKCLLRFSGHTEVNADATVEWISDQLHYLAHTRKYRLLARFVERRIAYVITNLPILLRDGFKSDCFVPLFVNETAVLA</sequence>
<reference evidence="3" key="1">
    <citation type="submission" date="2022-10" db="EMBL/GenBank/DDBJ databases">
        <title>Genome assembly of Pristionchus species.</title>
        <authorList>
            <person name="Yoshida K."/>
            <person name="Sommer R.J."/>
        </authorList>
    </citation>
    <scope>NUCLEOTIDE SEQUENCE [LARGE SCALE GENOMIC DNA]</scope>
    <source>
        <strain evidence="3">RS5460</strain>
    </source>
</reference>
<feature type="non-terminal residue" evidence="2">
    <location>
        <position position="1"/>
    </location>
</feature>